<dbReference type="Proteomes" id="UP001458946">
    <property type="component" value="Unassembled WGS sequence"/>
</dbReference>
<keyword evidence="3" id="KW-1185">Reference proteome</keyword>
<accession>A0ABP9VGT3</accession>
<proteinExistence type="predicted"/>
<sequence>MFSARSTSSRPRSTQPFWRKPPPTSKPPASLDLPPQTLSWSDLTQDHLALIGELDWARYWYADLLVQLKEGQISTILLGSERDDALTLLPYALGLPPELFNVRPPLRELPNPSEVQARFGDFIQRHQSQAALGPSVLFVGRSVGQNWLFALRYQRALPKLALAVLADISLDLKLPLNTLFKRYLVQREAWPTFEAAVERWYRHHAKKPELEVTPVPQQDSLLIRVLE</sequence>
<evidence type="ECO:0000313" key="3">
    <source>
        <dbReference type="Proteomes" id="UP001458946"/>
    </source>
</evidence>
<feature type="compositionally biased region" description="Low complexity" evidence="1">
    <location>
        <begin position="1"/>
        <end position="14"/>
    </location>
</feature>
<feature type="region of interest" description="Disordered" evidence="1">
    <location>
        <begin position="1"/>
        <end position="33"/>
    </location>
</feature>
<protein>
    <submittedName>
        <fullName evidence="2">Uncharacterized protein</fullName>
    </submittedName>
</protein>
<reference evidence="2 3" key="1">
    <citation type="submission" date="2024-02" db="EMBL/GenBank/DDBJ databases">
        <title>Deinococcus xinjiangensis NBRC 107630.</title>
        <authorList>
            <person name="Ichikawa N."/>
            <person name="Katano-Makiyama Y."/>
            <person name="Hidaka K."/>
        </authorList>
    </citation>
    <scope>NUCLEOTIDE SEQUENCE [LARGE SCALE GENOMIC DNA]</scope>
    <source>
        <strain evidence="2 3">NBRC 107630</strain>
    </source>
</reference>
<comment type="caution">
    <text evidence="2">The sequence shown here is derived from an EMBL/GenBank/DDBJ whole genome shotgun (WGS) entry which is preliminary data.</text>
</comment>
<name>A0ABP9VGT3_9DEIO</name>
<dbReference type="EMBL" id="BAABRN010000121">
    <property type="protein sequence ID" value="GAA5504419.1"/>
    <property type="molecule type" value="Genomic_DNA"/>
</dbReference>
<organism evidence="2 3">
    <name type="scientific">Deinococcus xinjiangensis</name>
    <dbReference type="NCBI Taxonomy" id="457454"/>
    <lineage>
        <taxon>Bacteria</taxon>
        <taxon>Thermotogati</taxon>
        <taxon>Deinococcota</taxon>
        <taxon>Deinococci</taxon>
        <taxon>Deinococcales</taxon>
        <taxon>Deinococcaceae</taxon>
        <taxon>Deinococcus</taxon>
    </lineage>
</organism>
<evidence type="ECO:0000256" key="1">
    <source>
        <dbReference type="SAM" id="MobiDB-lite"/>
    </source>
</evidence>
<gene>
    <name evidence="2" type="ORF">Dxin01_04189</name>
</gene>
<evidence type="ECO:0000313" key="2">
    <source>
        <dbReference type="EMBL" id="GAA5504419.1"/>
    </source>
</evidence>